<dbReference type="PANTHER" id="PTHR43124">
    <property type="entry name" value="PURINE EFFLUX PUMP PBUE"/>
    <property type="match status" value="1"/>
</dbReference>
<feature type="transmembrane region" description="Helical" evidence="6">
    <location>
        <begin position="108"/>
        <end position="131"/>
    </location>
</feature>
<dbReference type="InterPro" id="IPR050189">
    <property type="entry name" value="MFS_Efflux_Transporters"/>
</dbReference>
<proteinExistence type="predicted"/>
<feature type="transmembrane region" description="Helical" evidence="6">
    <location>
        <begin position="335"/>
        <end position="360"/>
    </location>
</feature>
<organism evidence="8 9">
    <name type="scientific">Rhizobium anhuiense</name>
    <dbReference type="NCBI Taxonomy" id="1184720"/>
    <lineage>
        <taxon>Bacteria</taxon>
        <taxon>Pseudomonadati</taxon>
        <taxon>Pseudomonadota</taxon>
        <taxon>Alphaproteobacteria</taxon>
        <taxon>Hyphomicrobiales</taxon>
        <taxon>Rhizobiaceae</taxon>
        <taxon>Rhizobium/Agrobacterium group</taxon>
        <taxon>Rhizobium</taxon>
    </lineage>
</organism>
<evidence type="ECO:0000256" key="4">
    <source>
        <dbReference type="ARBA" id="ARBA00022989"/>
    </source>
</evidence>
<evidence type="ECO:0000256" key="3">
    <source>
        <dbReference type="ARBA" id="ARBA00022692"/>
    </source>
</evidence>
<dbReference type="AlphaFoldDB" id="A0A3S0QIE0"/>
<dbReference type="EMBL" id="RIBW01000001">
    <property type="protein sequence ID" value="RUM04554.1"/>
    <property type="molecule type" value="Genomic_DNA"/>
</dbReference>
<comment type="caution">
    <text evidence="8">The sequence shown here is derived from an EMBL/GenBank/DDBJ whole genome shotgun (WGS) entry which is preliminary data.</text>
</comment>
<dbReference type="GO" id="GO:0022857">
    <property type="term" value="F:transmembrane transporter activity"/>
    <property type="evidence" value="ECO:0007669"/>
    <property type="project" value="InterPro"/>
</dbReference>
<feature type="transmembrane region" description="Helical" evidence="6">
    <location>
        <begin position="248"/>
        <end position="270"/>
    </location>
</feature>
<reference evidence="8 9" key="1">
    <citation type="journal article" date="2015" name="Int. J. Syst. Evol. Microbiol.">
        <title>Rhizobium anhuiense sp. nov., isolated from effective nodules of Vicia faba and Pisum sativum.</title>
        <authorList>
            <person name="Zhang Y.J."/>
            <person name="Zheng W.T."/>
            <person name="Everall I."/>
            <person name="Young J.P."/>
            <person name="Zhang X.X."/>
            <person name="Tian C.F."/>
            <person name="Sui X.H."/>
            <person name="Wang E.T."/>
            <person name="Chen W.X."/>
        </authorList>
    </citation>
    <scope>NUCLEOTIDE SEQUENCE [LARGE SCALE GENOMIC DNA]</scope>
    <source>
        <strain evidence="8 9">CCBAU 23252</strain>
    </source>
</reference>
<name>A0A3S0QIE0_9HYPH</name>
<evidence type="ECO:0000256" key="6">
    <source>
        <dbReference type="SAM" id="Phobius"/>
    </source>
</evidence>
<dbReference type="InterPro" id="IPR036259">
    <property type="entry name" value="MFS_trans_sf"/>
</dbReference>
<feature type="transmembrane region" description="Helical" evidence="6">
    <location>
        <begin position="19"/>
        <end position="36"/>
    </location>
</feature>
<evidence type="ECO:0000313" key="9">
    <source>
        <dbReference type="Proteomes" id="UP000273611"/>
    </source>
</evidence>
<feature type="transmembrane region" description="Helical" evidence="6">
    <location>
        <begin position="85"/>
        <end position="102"/>
    </location>
</feature>
<dbReference type="Gene3D" id="1.20.1250.20">
    <property type="entry name" value="MFS general substrate transporter like domains"/>
    <property type="match status" value="1"/>
</dbReference>
<evidence type="ECO:0000313" key="8">
    <source>
        <dbReference type="EMBL" id="RUM04554.1"/>
    </source>
</evidence>
<feature type="transmembrane region" description="Helical" evidence="6">
    <location>
        <begin position="301"/>
        <end position="323"/>
    </location>
</feature>
<gene>
    <name evidence="8" type="ORF">EEQ99_03250</name>
</gene>
<accession>A0A3S0QIE0</accession>
<dbReference type="GO" id="GO:0005886">
    <property type="term" value="C:plasma membrane"/>
    <property type="evidence" value="ECO:0007669"/>
    <property type="project" value="UniProtKB-SubCell"/>
</dbReference>
<dbReference type="InterPro" id="IPR011701">
    <property type="entry name" value="MFS"/>
</dbReference>
<evidence type="ECO:0000256" key="1">
    <source>
        <dbReference type="ARBA" id="ARBA00004651"/>
    </source>
</evidence>
<feature type="transmembrane region" description="Helical" evidence="6">
    <location>
        <begin position="211"/>
        <end position="228"/>
    </location>
</feature>
<feature type="transmembrane region" description="Helical" evidence="6">
    <location>
        <begin position="56"/>
        <end position="73"/>
    </location>
</feature>
<keyword evidence="4 6" id="KW-1133">Transmembrane helix</keyword>
<dbReference type="SUPFAM" id="SSF103473">
    <property type="entry name" value="MFS general substrate transporter"/>
    <property type="match status" value="1"/>
</dbReference>
<feature type="transmembrane region" description="Helical" evidence="6">
    <location>
        <begin position="143"/>
        <end position="164"/>
    </location>
</feature>
<feature type="transmembrane region" description="Helical" evidence="6">
    <location>
        <begin position="372"/>
        <end position="390"/>
    </location>
</feature>
<sequence>MLLDLANGGRLMHNNRKQFFVLALAFLMSMFFRSYFGVVGPMVAADIDLDPSRYGYAASAFFISFGLLQMPLGSAFDRFGAGTPMTVLMIVGAMGAALVAMARTAGQLVAGQAVLGAGCAPIFMGVVYQFGSLGDGVAARRKITAVSAVGTIGALLSASPMVWLSEVLGWRGAMLVAASAMALCAVGVAFQMAPTPQEGQSEEATESRPAGLVYLLPICLTLSLGGTFRNAWATPYLSGVFSADQRVSGFALTIVSAVGIGTSFAIPALVSKVSPRSIVTAGMVAGTIAAFAMAVSPGSSIVAAVALICLLYSIGNLHPLVMAEAQELAPSKHRGLLLGFLNTLVFFGVAISSAVFGWIAQSAGGPSATFEIILFSTAGCLAIGLTAYLARPAWRSIANQR</sequence>
<feature type="domain" description="Major facilitator superfamily (MFS) profile" evidence="7">
    <location>
        <begin position="18"/>
        <end position="395"/>
    </location>
</feature>
<protein>
    <submittedName>
        <fullName evidence="8">MFS transporter</fullName>
    </submittedName>
</protein>
<evidence type="ECO:0000256" key="2">
    <source>
        <dbReference type="ARBA" id="ARBA00022475"/>
    </source>
</evidence>
<keyword evidence="3 6" id="KW-0812">Transmembrane</keyword>
<dbReference type="PANTHER" id="PTHR43124:SF3">
    <property type="entry name" value="CHLORAMPHENICOL EFFLUX PUMP RV0191"/>
    <property type="match status" value="1"/>
</dbReference>
<evidence type="ECO:0000256" key="5">
    <source>
        <dbReference type="ARBA" id="ARBA00023136"/>
    </source>
</evidence>
<evidence type="ECO:0000259" key="7">
    <source>
        <dbReference type="PROSITE" id="PS50850"/>
    </source>
</evidence>
<dbReference type="InterPro" id="IPR020846">
    <property type="entry name" value="MFS_dom"/>
</dbReference>
<feature type="transmembrane region" description="Helical" evidence="6">
    <location>
        <begin position="277"/>
        <end position="295"/>
    </location>
</feature>
<keyword evidence="5 6" id="KW-0472">Membrane</keyword>
<dbReference type="PROSITE" id="PS50850">
    <property type="entry name" value="MFS"/>
    <property type="match status" value="1"/>
</dbReference>
<dbReference type="Proteomes" id="UP000273611">
    <property type="component" value="Unassembled WGS sequence"/>
</dbReference>
<feature type="transmembrane region" description="Helical" evidence="6">
    <location>
        <begin position="170"/>
        <end position="190"/>
    </location>
</feature>
<dbReference type="Pfam" id="PF07690">
    <property type="entry name" value="MFS_1"/>
    <property type="match status" value="1"/>
</dbReference>
<keyword evidence="2" id="KW-1003">Cell membrane</keyword>
<comment type="subcellular location">
    <subcellularLocation>
        <location evidence="1">Cell membrane</location>
        <topology evidence="1">Multi-pass membrane protein</topology>
    </subcellularLocation>
</comment>